<sequence length="103" mass="12096">MNKKWWIGSSIVVAALVAGYLFSRRYRLMNPELLLEDMKKKFNGVESSFIVYTPERYKKFGVETQVYRGGVTTNFDNYKEEFEFIVDAYTGQLIDCVEMTHEN</sequence>
<evidence type="ECO:0000256" key="1">
    <source>
        <dbReference type="SAM" id="Phobius"/>
    </source>
</evidence>
<dbReference type="Pfam" id="PF03413">
    <property type="entry name" value="PepSY"/>
    <property type="match status" value="1"/>
</dbReference>
<evidence type="ECO:0000313" key="3">
    <source>
        <dbReference type="EMBL" id="TDM07670.1"/>
    </source>
</evidence>
<keyword evidence="1" id="KW-0812">Transmembrane</keyword>
<dbReference type="InterPro" id="IPR025711">
    <property type="entry name" value="PepSY"/>
</dbReference>
<evidence type="ECO:0000313" key="4">
    <source>
        <dbReference type="Proteomes" id="UP000294802"/>
    </source>
</evidence>
<dbReference type="RefSeq" id="WP_133444184.1">
    <property type="nucleotide sequence ID" value="NZ_SCWB01000013.1"/>
</dbReference>
<keyword evidence="1" id="KW-0472">Membrane</keyword>
<dbReference type="EMBL" id="SCWB01000013">
    <property type="protein sequence ID" value="TDM07670.1"/>
    <property type="molecule type" value="Genomic_DNA"/>
</dbReference>
<feature type="domain" description="PepSY" evidence="2">
    <location>
        <begin position="38"/>
        <end position="95"/>
    </location>
</feature>
<reference evidence="3 4" key="1">
    <citation type="submission" date="2019-01" db="EMBL/GenBank/DDBJ databases">
        <title>Draft genome sequences of the type strains of six Macrococcus species.</title>
        <authorList>
            <person name="Mazhar S."/>
            <person name="Altermann E."/>
            <person name="Hill C."/>
            <person name="Mcauliffe O."/>
        </authorList>
    </citation>
    <scope>NUCLEOTIDE SEQUENCE [LARGE SCALE GENOMIC DNA]</scope>
    <source>
        <strain evidence="3 4">CCM4815</strain>
    </source>
</reference>
<comment type="caution">
    <text evidence="3">The sequence shown here is derived from an EMBL/GenBank/DDBJ whole genome shotgun (WGS) entry which is preliminary data.</text>
</comment>
<proteinExistence type="predicted"/>
<gene>
    <name evidence="3" type="ORF">ERX29_07970</name>
</gene>
<name>A0A4R6BT72_9STAP</name>
<protein>
    <recommendedName>
        <fullName evidence="2">PepSY domain-containing protein</fullName>
    </recommendedName>
</protein>
<evidence type="ECO:0000259" key="2">
    <source>
        <dbReference type="Pfam" id="PF03413"/>
    </source>
</evidence>
<keyword evidence="1" id="KW-1133">Transmembrane helix</keyword>
<dbReference type="Proteomes" id="UP000294802">
    <property type="component" value="Unassembled WGS sequence"/>
</dbReference>
<keyword evidence="4" id="KW-1185">Reference proteome</keyword>
<dbReference type="AlphaFoldDB" id="A0A4R6BT72"/>
<accession>A0A4R6BT72</accession>
<dbReference type="OrthoDB" id="2989832at2"/>
<feature type="transmembrane region" description="Helical" evidence="1">
    <location>
        <begin position="6"/>
        <end position="23"/>
    </location>
</feature>
<organism evidence="3 4">
    <name type="scientific">Macrococcus lamae</name>
    <dbReference type="NCBI Taxonomy" id="198484"/>
    <lineage>
        <taxon>Bacteria</taxon>
        <taxon>Bacillati</taxon>
        <taxon>Bacillota</taxon>
        <taxon>Bacilli</taxon>
        <taxon>Bacillales</taxon>
        <taxon>Staphylococcaceae</taxon>
        <taxon>Macrococcus</taxon>
    </lineage>
</organism>